<evidence type="ECO:0000313" key="1">
    <source>
        <dbReference type="EMBL" id="MBX51482.1"/>
    </source>
</evidence>
<reference evidence="1" key="1">
    <citation type="submission" date="2018-02" db="EMBL/GenBank/DDBJ databases">
        <title>Rhizophora mucronata_Transcriptome.</title>
        <authorList>
            <person name="Meera S.P."/>
            <person name="Sreeshan A."/>
            <person name="Augustine A."/>
        </authorList>
    </citation>
    <scope>NUCLEOTIDE SEQUENCE</scope>
    <source>
        <tissue evidence="1">Leaf</tissue>
    </source>
</reference>
<organism evidence="1">
    <name type="scientific">Rhizophora mucronata</name>
    <name type="common">Asiatic mangrove</name>
    <dbReference type="NCBI Taxonomy" id="61149"/>
    <lineage>
        <taxon>Eukaryota</taxon>
        <taxon>Viridiplantae</taxon>
        <taxon>Streptophyta</taxon>
        <taxon>Embryophyta</taxon>
        <taxon>Tracheophyta</taxon>
        <taxon>Spermatophyta</taxon>
        <taxon>Magnoliopsida</taxon>
        <taxon>eudicotyledons</taxon>
        <taxon>Gunneridae</taxon>
        <taxon>Pentapetalae</taxon>
        <taxon>rosids</taxon>
        <taxon>fabids</taxon>
        <taxon>Malpighiales</taxon>
        <taxon>Rhizophoraceae</taxon>
        <taxon>Rhizophora</taxon>
    </lineage>
</organism>
<dbReference type="EMBL" id="GGEC01070998">
    <property type="protein sequence ID" value="MBX51482.1"/>
    <property type="molecule type" value="Transcribed_RNA"/>
</dbReference>
<proteinExistence type="predicted"/>
<name>A0A2P2P9U9_RHIMU</name>
<accession>A0A2P2P9U9</accession>
<sequence length="15" mass="1801">MNRMIPESIRIEAKL</sequence>
<protein>
    <submittedName>
        <fullName evidence="1">Uncharacterized protein</fullName>
    </submittedName>
</protein>